<dbReference type="PANTHER" id="PTHR36440">
    <property type="entry name" value="PUTATIVE (AFU_ORTHOLOGUE AFUA_8G07350)-RELATED"/>
    <property type="match status" value="1"/>
</dbReference>
<dbReference type="KEGG" id="vbh:CMV30_14105"/>
<reference evidence="3 4" key="1">
    <citation type="submission" date="2017-09" db="EMBL/GenBank/DDBJ databases">
        <title>Complete genome sequence of Verrucomicrobial strain HZ-65, isolated from freshwater.</title>
        <authorList>
            <person name="Choi A."/>
        </authorList>
    </citation>
    <scope>NUCLEOTIDE SEQUENCE [LARGE SCALE GENOMIC DNA]</scope>
    <source>
        <strain evidence="3 4">HZ-65</strain>
    </source>
</reference>
<dbReference type="OrthoDB" id="9794183at2"/>
<name>A0A290QFF2_9BACT</name>
<evidence type="ECO:0000313" key="3">
    <source>
        <dbReference type="EMBL" id="ATC65006.1"/>
    </source>
</evidence>
<accession>A0A290QFF2</accession>
<evidence type="ECO:0000259" key="2">
    <source>
        <dbReference type="Pfam" id="PF07883"/>
    </source>
</evidence>
<organism evidence="3 4">
    <name type="scientific">Nibricoccus aquaticus</name>
    <dbReference type="NCBI Taxonomy" id="2576891"/>
    <lineage>
        <taxon>Bacteria</taxon>
        <taxon>Pseudomonadati</taxon>
        <taxon>Verrucomicrobiota</taxon>
        <taxon>Opitutia</taxon>
        <taxon>Opitutales</taxon>
        <taxon>Opitutaceae</taxon>
        <taxon>Nibricoccus</taxon>
    </lineage>
</organism>
<dbReference type="Gene3D" id="2.60.120.10">
    <property type="entry name" value="Jelly Rolls"/>
    <property type="match status" value="1"/>
</dbReference>
<dbReference type="AlphaFoldDB" id="A0A290QFF2"/>
<dbReference type="InterPro" id="IPR011051">
    <property type="entry name" value="RmlC_Cupin_sf"/>
</dbReference>
<gene>
    <name evidence="3" type="ORF">CMV30_14105</name>
</gene>
<sequence>MSISSIILPPGCGRSYDCGPMQAVFKADGAETQGRYSVSEWTVAPHSHGPGPHSHEENEELFLVTEGTMAVRVGEEWIDAPRGTFLRIPAGVIHDFENRTDKPATLFNVFLPGAFEHMMPDIVRWFAGQK</sequence>
<dbReference type="Pfam" id="PF07883">
    <property type="entry name" value="Cupin_2"/>
    <property type="match status" value="1"/>
</dbReference>
<feature type="domain" description="Cupin type-2" evidence="2">
    <location>
        <begin position="40"/>
        <end position="110"/>
    </location>
</feature>
<feature type="region of interest" description="Disordered" evidence="1">
    <location>
        <begin position="36"/>
        <end position="56"/>
    </location>
</feature>
<dbReference type="InterPro" id="IPR013096">
    <property type="entry name" value="Cupin_2"/>
</dbReference>
<keyword evidence="4" id="KW-1185">Reference proteome</keyword>
<dbReference type="EMBL" id="CP023344">
    <property type="protein sequence ID" value="ATC65006.1"/>
    <property type="molecule type" value="Genomic_DNA"/>
</dbReference>
<dbReference type="PANTHER" id="PTHR36440:SF1">
    <property type="entry name" value="PUTATIVE (AFU_ORTHOLOGUE AFUA_8G07350)-RELATED"/>
    <property type="match status" value="1"/>
</dbReference>
<protein>
    <submittedName>
        <fullName evidence="3">Cupin</fullName>
    </submittedName>
</protein>
<evidence type="ECO:0000256" key="1">
    <source>
        <dbReference type="SAM" id="MobiDB-lite"/>
    </source>
</evidence>
<dbReference type="RefSeq" id="WP_096056637.1">
    <property type="nucleotide sequence ID" value="NZ_CP023344.1"/>
</dbReference>
<dbReference type="SUPFAM" id="SSF51182">
    <property type="entry name" value="RmlC-like cupins"/>
    <property type="match status" value="1"/>
</dbReference>
<evidence type="ECO:0000313" key="4">
    <source>
        <dbReference type="Proteomes" id="UP000217265"/>
    </source>
</evidence>
<proteinExistence type="predicted"/>
<dbReference type="Proteomes" id="UP000217265">
    <property type="component" value="Chromosome"/>
</dbReference>
<dbReference type="InterPro" id="IPR014710">
    <property type="entry name" value="RmlC-like_jellyroll"/>
</dbReference>
<dbReference type="InterPro" id="IPR053146">
    <property type="entry name" value="QDO-like"/>
</dbReference>